<evidence type="ECO:0008006" key="3">
    <source>
        <dbReference type="Google" id="ProtNLM"/>
    </source>
</evidence>
<dbReference type="SUPFAM" id="SSF50969">
    <property type="entry name" value="YVTN repeat-like/Quinoprotein amine dehydrogenase"/>
    <property type="match status" value="1"/>
</dbReference>
<sequence length="368" mass="42073">MRRFAILLLCLIGCTEPTQEVVELGDKKIEDKILLSTIAEDIEYVILDNQSDLIYGADKIIFENNRFFVLDNSYTETLAVFSDTGEPLFALEIGLGGPDEFVEITDFDYFPETKELFVFSGSQRKIFVYDENGEPLRDYRIPRSLIVHAIGYLGQDKFAFFRDMVEESKMDLPSQLFTYDFETDEVIDQAIPLSKNELILAQDYALVRSGTELFASKVYGNSIYSLESDGSIKKELSLSDFTNLNERVDILDDESYRRVMTEERGILYLGGWIGSGRSHIFFLKKDRKVAIRWKSESSDVLTKSILNDLSLPIFSAYKYLNEEYLIAVLDEEAIALLQGNPKGQEFLRELKPTGEFLSPILAKIKLKD</sequence>
<dbReference type="OrthoDB" id="815835at2"/>
<evidence type="ECO:0000313" key="1">
    <source>
        <dbReference type="EMBL" id="KPQ19814.1"/>
    </source>
</evidence>
<dbReference type="EMBL" id="LJXT01000005">
    <property type="protein sequence ID" value="KPQ19814.1"/>
    <property type="molecule type" value="Genomic_DNA"/>
</dbReference>
<dbReference type="STRING" id="1305737.GCA_000526355_02313"/>
<accession>A0A0P7YLX3</accession>
<gene>
    <name evidence="1" type="ORF">HLUCCX10_01345</name>
</gene>
<dbReference type="Pfam" id="PF17170">
    <property type="entry name" value="DUF5128"/>
    <property type="match status" value="1"/>
</dbReference>
<dbReference type="InterPro" id="IPR011044">
    <property type="entry name" value="Quino_amine_DH_bsu"/>
</dbReference>
<proteinExistence type="predicted"/>
<dbReference type="AlphaFoldDB" id="A0A0P7YLX3"/>
<protein>
    <recommendedName>
        <fullName evidence="3">6-bladed beta-propeller protein</fullName>
    </recommendedName>
</protein>
<dbReference type="PATRIC" id="fig|1305737.6.peg.886"/>
<comment type="caution">
    <text evidence="1">The sequence shown here is derived from an EMBL/GenBank/DDBJ whole genome shotgun (WGS) entry which is preliminary data.</text>
</comment>
<name>A0A0P7YLX3_9BACT</name>
<evidence type="ECO:0000313" key="2">
    <source>
        <dbReference type="Proteomes" id="UP000050421"/>
    </source>
</evidence>
<organism evidence="1 2">
    <name type="scientific">Algoriphagus marincola HL-49</name>
    <dbReference type="NCBI Taxonomy" id="1305737"/>
    <lineage>
        <taxon>Bacteria</taxon>
        <taxon>Pseudomonadati</taxon>
        <taxon>Bacteroidota</taxon>
        <taxon>Cytophagia</taxon>
        <taxon>Cytophagales</taxon>
        <taxon>Cyclobacteriaceae</taxon>
        <taxon>Algoriphagus</taxon>
    </lineage>
</organism>
<reference evidence="1 2" key="1">
    <citation type="submission" date="2015-09" db="EMBL/GenBank/DDBJ databases">
        <title>Identification and resolution of microdiversity through metagenomic sequencing of parallel consortia.</title>
        <authorList>
            <person name="Nelson W.C."/>
            <person name="Romine M.F."/>
            <person name="Lindemann S.R."/>
        </authorList>
    </citation>
    <scope>NUCLEOTIDE SEQUENCE [LARGE SCALE GENOMIC DNA]</scope>
    <source>
        <strain evidence="1">HL-49</strain>
    </source>
</reference>
<dbReference type="Proteomes" id="UP000050421">
    <property type="component" value="Unassembled WGS sequence"/>
</dbReference>